<dbReference type="AlphaFoldDB" id="A0A178YCU8"/>
<evidence type="ECO:0000256" key="1">
    <source>
        <dbReference type="ARBA" id="ARBA00001933"/>
    </source>
</evidence>
<evidence type="ECO:0000313" key="4">
    <source>
        <dbReference type="Proteomes" id="UP000094025"/>
    </source>
</evidence>
<dbReference type="InterPro" id="IPR015424">
    <property type="entry name" value="PyrdxlP-dep_Trfase"/>
</dbReference>
<reference evidence="3 4" key="1">
    <citation type="journal article" date="2016" name="Int. J. Syst. Evol. Microbiol.">
        <title>Ensifer glycinis sp. nov., an novel rhizobial species associated with Glycine spp.</title>
        <authorList>
            <person name="Yan H."/>
            <person name="Yan J."/>
            <person name="Sui X.H."/>
            <person name="Wang E.T."/>
            <person name="Chen W.X."/>
            <person name="Zhang X.X."/>
            <person name="Chen W.F."/>
        </authorList>
    </citation>
    <scope>NUCLEOTIDE SEQUENCE [LARGE SCALE GENOMIC DNA]</scope>
    <source>
        <strain evidence="3 4">CCBAU 23380</strain>
    </source>
</reference>
<dbReference type="SUPFAM" id="SSF53383">
    <property type="entry name" value="PLP-dependent transferases"/>
    <property type="match status" value="1"/>
</dbReference>
<dbReference type="Proteomes" id="UP000094025">
    <property type="component" value="Unassembled WGS sequence"/>
</dbReference>
<dbReference type="Gene3D" id="3.40.640.10">
    <property type="entry name" value="Type I PLP-dependent aspartate aminotransferase-like (Major domain)"/>
    <property type="match status" value="1"/>
</dbReference>
<comment type="caution">
    <text evidence="3">The sequence shown here is derived from an EMBL/GenBank/DDBJ whole genome shotgun (WGS) entry which is preliminary data.</text>
</comment>
<dbReference type="OrthoDB" id="3513200at2"/>
<dbReference type="Gene3D" id="3.90.1150.70">
    <property type="match status" value="1"/>
</dbReference>
<evidence type="ECO:0000256" key="2">
    <source>
        <dbReference type="ARBA" id="ARBA00022898"/>
    </source>
</evidence>
<dbReference type="PANTHER" id="PTHR32328:SF0">
    <property type="entry name" value="L-SERYL-TRNA(SEC) SELENIUM TRANSFERASE"/>
    <property type="match status" value="1"/>
</dbReference>
<comment type="cofactor">
    <cofactor evidence="1">
        <name>pyridoxal 5'-phosphate</name>
        <dbReference type="ChEBI" id="CHEBI:597326"/>
    </cofactor>
</comment>
<keyword evidence="4" id="KW-1185">Reference proteome</keyword>
<protein>
    <submittedName>
        <fullName evidence="3">Selenocysteine synthase</fullName>
    </submittedName>
</protein>
<name>A0A178YCU8_9HYPH</name>
<keyword evidence="2" id="KW-0663">Pyridoxal phosphate</keyword>
<proteinExistence type="predicted"/>
<organism evidence="3 4">
    <name type="scientific">Sinorhizobium glycinis</name>
    <dbReference type="NCBI Taxonomy" id="1472378"/>
    <lineage>
        <taxon>Bacteria</taxon>
        <taxon>Pseudomonadati</taxon>
        <taxon>Pseudomonadota</taxon>
        <taxon>Alphaproteobacteria</taxon>
        <taxon>Hyphomicrobiales</taxon>
        <taxon>Rhizobiaceae</taxon>
        <taxon>Sinorhizobium/Ensifer group</taxon>
        <taxon>Sinorhizobium</taxon>
    </lineage>
</organism>
<dbReference type="EMBL" id="LPUX01000040">
    <property type="protein sequence ID" value="OAP45260.1"/>
    <property type="molecule type" value="Genomic_DNA"/>
</dbReference>
<dbReference type="GO" id="GO:0004125">
    <property type="term" value="F:L-seryl-tRNA(Sec) selenium transferase activity"/>
    <property type="evidence" value="ECO:0007669"/>
    <property type="project" value="TreeGrafter"/>
</dbReference>
<dbReference type="InterPro" id="IPR015421">
    <property type="entry name" value="PyrdxlP-dep_Trfase_major"/>
</dbReference>
<evidence type="ECO:0000313" key="3">
    <source>
        <dbReference type="EMBL" id="OAP45260.1"/>
    </source>
</evidence>
<gene>
    <name evidence="3" type="ORF">AU381_26655</name>
</gene>
<sequence length="433" mass="44862">MSLSTQKSESQTARRDTFGNEIDPVVGFARGSIIKSSIEEAKRLRHGQTVAAKRVQALGPRSIGVFTGNQRDFPVRPEDLNTNCEEWIGPGLYAEELRAVAIEHLGGRSDDGCAVFNRTSAGIVATIAALAGGKPVLSVVPAGDRSHASVVRGCTLARVGLKEVTSDKDWRTHIADCCLVIVTTVTSALARLDDAFTIAVVEEAHKAGAIVLLDEAYGARLRPVLHGGQKALALGADLAITNCDKAGLSGPRAGVLVGRSGLVMAAGAKAAEYGMEARAPIAAAVLRSLQKFDPHHLTQEAAAGQELAAALEAAMGAGVVMRSDLGPMVNEDAVLAIILERASISADALNVVPCEATAALGMLLLADHGILTVNTHGQPGARVSLRLKPTLDALASVGGVSAVVDAVDDCITKVADIVTDENAMKTLILGDFA</sequence>
<dbReference type="PANTHER" id="PTHR32328">
    <property type="entry name" value="L-SERYL-TRNA(SEC) SELENIUM TRANSFERASE"/>
    <property type="match status" value="1"/>
</dbReference>
<dbReference type="STRING" id="1472378.AU381_26655"/>
<accession>A0A178YCU8</accession>